<keyword evidence="3 11" id="KW-0436">Ligase</keyword>
<evidence type="ECO:0000259" key="13">
    <source>
        <dbReference type="Pfam" id="PF22421"/>
    </source>
</evidence>
<evidence type="ECO:0000256" key="5">
    <source>
        <dbReference type="ARBA" id="ARBA00022840"/>
    </source>
</evidence>
<evidence type="ECO:0000256" key="3">
    <source>
        <dbReference type="ARBA" id="ARBA00022598"/>
    </source>
</evidence>
<evidence type="ECO:0000256" key="11">
    <source>
        <dbReference type="HAMAP-Rule" id="MF_02006"/>
    </source>
</evidence>
<dbReference type="EMBL" id="BMVC01000005">
    <property type="protein sequence ID" value="GHC94079.1"/>
    <property type="molecule type" value="Genomic_DNA"/>
</dbReference>
<dbReference type="CDD" id="cd00165">
    <property type="entry name" value="S4"/>
    <property type="match status" value="1"/>
</dbReference>
<reference evidence="14" key="1">
    <citation type="journal article" date="2014" name="Int. J. Syst. Evol. Microbiol.">
        <title>Complete genome sequence of Corynebacterium casei LMG S-19264T (=DSM 44701T), isolated from a smear-ripened cheese.</title>
        <authorList>
            <consortium name="US DOE Joint Genome Institute (JGI-PGF)"/>
            <person name="Walter F."/>
            <person name="Albersmeier A."/>
            <person name="Kalinowski J."/>
            <person name="Ruckert C."/>
        </authorList>
    </citation>
    <scope>NUCLEOTIDE SEQUENCE</scope>
    <source>
        <strain evidence="14">JCM 4637</strain>
    </source>
</reference>
<dbReference type="InterPro" id="IPR001412">
    <property type="entry name" value="aa-tRNA-synth_I_CS"/>
</dbReference>
<evidence type="ECO:0000256" key="2">
    <source>
        <dbReference type="ARBA" id="ARBA00022490"/>
    </source>
</evidence>
<dbReference type="InterPro" id="IPR002307">
    <property type="entry name" value="Tyr-tRNA-ligase"/>
</dbReference>
<dbReference type="GO" id="GO:0005524">
    <property type="term" value="F:ATP binding"/>
    <property type="evidence" value="ECO:0007669"/>
    <property type="project" value="UniProtKB-UniRule"/>
</dbReference>
<dbReference type="Gene3D" id="1.10.240.10">
    <property type="entry name" value="Tyrosyl-Transfer RNA Synthetase"/>
    <property type="match status" value="1"/>
</dbReference>
<evidence type="ECO:0000256" key="1">
    <source>
        <dbReference type="ARBA" id="ARBA00004496"/>
    </source>
</evidence>
<comment type="catalytic activity">
    <reaction evidence="9 11">
        <text>tRNA(Tyr) + L-tyrosine + ATP = L-tyrosyl-tRNA(Tyr) + AMP + diphosphate + H(+)</text>
        <dbReference type="Rhea" id="RHEA:10220"/>
        <dbReference type="Rhea" id="RHEA-COMP:9706"/>
        <dbReference type="Rhea" id="RHEA-COMP:9707"/>
        <dbReference type="ChEBI" id="CHEBI:15378"/>
        <dbReference type="ChEBI" id="CHEBI:30616"/>
        <dbReference type="ChEBI" id="CHEBI:33019"/>
        <dbReference type="ChEBI" id="CHEBI:58315"/>
        <dbReference type="ChEBI" id="CHEBI:78442"/>
        <dbReference type="ChEBI" id="CHEBI:78536"/>
        <dbReference type="ChEBI" id="CHEBI:456215"/>
        <dbReference type="EC" id="6.1.1.1"/>
    </reaction>
</comment>
<dbReference type="InterPro" id="IPR002305">
    <property type="entry name" value="aa-tRNA-synth_Ic"/>
</dbReference>
<evidence type="ECO:0000256" key="8">
    <source>
        <dbReference type="ARBA" id="ARBA00023146"/>
    </source>
</evidence>
<evidence type="ECO:0000256" key="12">
    <source>
        <dbReference type="PROSITE-ProRule" id="PRU00182"/>
    </source>
</evidence>
<sequence>MTDIVDELKWRGLFAQSTDEDALRKALADGPVTFYCGFDPTAASLHVGHLVQVLTMRRLQQAGLKPLALVGGATGQIGDPRPTAERTLNDPETIKEWVNRLRSQIEPFLDFDGSQFAHPATMVNNLDWTGGMSAIEFLRDIGKHFRVNKMLTKDSVARRLESEQGISYTEFSYQLLQGMDFLELYRRYGCTLQQGGSDQWGNLTAGLDLIHRVEPEAVVHALATPLMTKADGTKFGKTEGGAVWLDPEMTTPYAFYQFWLNVDDRDVSKYMRILSFRTQAELEELEAQTEERPQARAAQRALAEELTTLVHGADQCTAVIAASKALFGQGELTDLDEPTLKAALSELPHAQAEGLGPVVDLLIAAGLAPSKGGARRTIKEGGAYVNNVKVTAEDAEVTADQLLHGRWLVLRKGKKNLAAVEITG</sequence>
<dbReference type="Gene3D" id="3.40.50.620">
    <property type="entry name" value="HUPs"/>
    <property type="match status" value="1"/>
</dbReference>
<evidence type="ECO:0000313" key="14">
    <source>
        <dbReference type="EMBL" id="GHC94079.1"/>
    </source>
</evidence>
<dbReference type="HAMAP" id="MF_02006">
    <property type="entry name" value="Tyr_tRNA_synth_type1"/>
    <property type="match status" value="1"/>
</dbReference>
<evidence type="ECO:0000256" key="9">
    <source>
        <dbReference type="ARBA" id="ARBA00048248"/>
    </source>
</evidence>
<keyword evidence="2 11" id="KW-0963">Cytoplasm</keyword>
<dbReference type="EC" id="6.1.1.1" evidence="11"/>
<keyword evidence="8 11" id="KW-0030">Aminoacyl-tRNA synthetase</keyword>
<dbReference type="SUPFAM" id="SSF55174">
    <property type="entry name" value="Alpha-L RNA-binding motif"/>
    <property type="match status" value="1"/>
</dbReference>
<dbReference type="GO" id="GO:0003723">
    <property type="term" value="F:RNA binding"/>
    <property type="evidence" value="ECO:0007669"/>
    <property type="project" value="UniProtKB-KW"/>
</dbReference>
<feature type="binding site" evidence="11">
    <location>
        <position position="177"/>
    </location>
    <ligand>
        <name>L-tyrosine</name>
        <dbReference type="ChEBI" id="CHEBI:58315"/>
    </ligand>
</feature>
<keyword evidence="7 11" id="KW-0648">Protein biosynthesis</keyword>
<keyword evidence="5 11" id="KW-0067">ATP-binding</keyword>
<feature type="short sequence motif" description="'HIGH' region" evidence="11">
    <location>
        <begin position="40"/>
        <end position="49"/>
    </location>
</feature>
<dbReference type="FunFam" id="1.10.240.10:FF:000001">
    <property type="entry name" value="Tyrosine--tRNA ligase"/>
    <property type="match status" value="1"/>
</dbReference>
<dbReference type="PANTHER" id="PTHR11766">
    <property type="entry name" value="TYROSYL-TRNA SYNTHETASE"/>
    <property type="match status" value="1"/>
</dbReference>
<dbReference type="PRINTS" id="PR01040">
    <property type="entry name" value="TRNASYNTHTYR"/>
</dbReference>
<feature type="binding site" evidence="11">
    <location>
        <position position="35"/>
    </location>
    <ligand>
        <name>L-tyrosine</name>
        <dbReference type="ChEBI" id="CHEBI:58315"/>
    </ligand>
</feature>
<gene>
    <name evidence="11 14" type="primary">tyrS</name>
    <name evidence="14" type="ORF">GCM10010334_31890</name>
</gene>
<comment type="similarity">
    <text evidence="10 11">Belongs to the class-I aminoacyl-tRNA synthetase family. TyrS type 1 subfamily.</text>
</comment>
<dbReference type="PROSITE" id="PS50889">
    <property type="entry name" value="S4"/>
    <property type="match status" value="1"/>
</dbReference>
<reference evidence="14" key="2">
    <citation type="submission" date="2020-09" db="EMBL/GenBank/DDBJ databases">
        <authorList>
            <person name="Sun Q."/>
            <person name="Ohkuma M."/>
        </authorList>
    </citation>
    <scope>NUCLEOTIDE SEQUENCE</scope>
    <source>
        <strain evidence="14">JCM 4637</strain>
    </source>
</reference>
<dbReference type="SUPFAM" id="SSF52374">
    <property type="entry name" value="Nucleotidylyl transferase"/>
    <property type="match status" value="1"/>
</dbReference>
<feature type="domain" description="Tyrosine--tRNA ligase SYY-like C-terminal" evidence="13">
    <location>
        <begin position="341"/>
        <end position="417"/>
    </location>
</feature>
<comment type="subunit">
    <text evidence="11">Homodimer.</text>
</comment>
<evidence type="ECO:0000256" key="10">
    <source>
        <dbReference type="ARBA" id="ARBA00060965"/>
    </source>
</evidence>
<feature type="binding site" evidence="11">
    <location>
        <position position="237"/>
    </location>
    <ligand>
        <name>ATP</name>
        <dbReference type="ChEBI" id="CHEBI:30616"/>
    </ligand>
</feature>
<dbReference type="GO" id="GO:0005829">
    <property type="term" value="C:cytosol"/>
    <property type="evidence" value="ECO:0007669"/>
    <property type="project" value="TreeGrafter"/>
</dbReference>
<dbReference type="Gene3D" id="3.10.290.10">
    <property type="entry name" value="RNA-binding S4 domain"/>
    <property type="match status" value="1"/>
</dbReference>
<dbReference type="PANTHER" id="PTHR11766:SF0">
    <property type="entry name" value="TYROSINE--TRNA LIGASE, MITOCHONDRIAL"/>
    <property type="match status" value="1"/>
</dbReference>
<accession>A0A918WY02</accession>
<keyword evidence="4 11" id="KW-0547">Nucleotide-binding</keyword>
<dbReference type="InterPro" id="IPR024107">
    <property type="entry name" value="Tyr-tRNA-ligase_bac_1"/>
</dbReference>
<dbReference type="Proteomes" id="UP000638353">
    <property type="component" value="Unassembled WGS sequence"/>
</dbReference>
<protein>
    <recommendedName>
        <fullName evidence="11">Tyrosine--tRNA ligase</fullName>
        <ecNumber evidence="11">6.1.1.1</ecNumber>
    </recommendedName>
    <alternativeName>
        <fullName evidence="11">Tyrosyl-tRNA synthetase</fullName>
        <shortName evidence="11">TyrRS</shortName>
    </alternativeName>
</protein>
<dbReference type="GO" id="GO:0004831">
    <property type="term" value="F:tyrosine-tRNA ligase activity"/>
    <property type="evidence" value="ECO:0007669"/>
    <property type="project" value="UniProtKB-UniRule"/>
</dbReference>
<dbReference type="InterPro" id="IPR054608">
    <property type="entry name" value="SYY-like_C"/>
</dbReference>
<dbReference type="PROSITE" id="PS00178">
    <property type="entry name" value="AA_TRNA_LIGASE_I"/>
    <property type="match status" value="1"/>
</dbReference>
<dbReference type="NCBIfam" id="TIGR00234">
    <property type="entry name" value="tyrS"/>
    <property type="match status" value="1"/>
</dbReference>
<evidence type="ECO:0000256" key="7">
    <source>
        <dbReference type="ARBA" id="ARBA00022917"/>
    </source>
</evidence>
<dbReference type="Pfam" id="PF22421">
    <property type="entry name" value="SYY_C-terminal"/>
    <property type="match status" value="1"/>
</dbReference>
<feature type="short sequence motif" description="'KMSKS' region" evidence="11">
    <location>
        <begin position="234"/>
        <end position="238"/>
    </location>
</feature>
<comment type="subcellular location">
    <subcellularLocation>
        <location evidence="1 11">Cytoplasm</location>
    </subcellularLocation>
</comment>
<dbReference type="FunFam" id="3.10.290.10:FF:000014">
    <property type="entry name" value="Tyrosine--tRNA ligase"/>
    <property type="match status" value="1"/>
</dbReference>
<dbReference type="InterPro" id="IPR036986">
    <property type="entry name" value="S4_RNA-bd_sf"/>
</dbReference>
<comment type="function">
    <text evidence="11">Catalyzes the attachment of tyrosine to tRNA(Tyr) in a two-step reaction: tyrosine is first activated by ATP to form Tyr-AMP and then transferred to the acceptor end of tRNA(Tyr).</text>
</comment>
<keyword evidence="6 12" id="KW-0694">RNA-binding</keyword>
<dbReference type="CDD" id="cd00805">
    <property type="entry name" value="TyrRS_core"/>
    <property type="match status" value="1"/>
</dbReference>
<dbReference type="GO" id="GO:0042803">
    <property type="term" value="F:protein homodimerization activity"/>
    <property type="evidence" value="ECO:0007669"/>
    <property type="project" value="UniProtKB-ARBA"/>
</dbReference>
<dbReference type="AlphaFoldDB" id="A0A918WY02"/>
<evidence type="ECO:0000256" key="6">
    <source>
        <dbReference type="ARBA" id="ARBA00022884"/>
    </source>
</evidence>
<dbReference type="GO" id="GO:0006437">
    <property type="term" value="P:tyrosyl-tRNA aminoacylation"/>
    <property type="evidence" value="ECO:0007669"/>
    <property type="project" value="UniProtKB-UniRule"/>
</dbReference>
<organism evidence="14 15">
    <name type="scientific">Streptomyces finlayi</name>
    <dbReference type="NCBI Taxonomy" id="67296"/>
    <lineage>
        <taxon>Bacteria</taxon>
        <taxon>Bacillati</taxon>
        <taxon>Actinomycetota</taxon>
        <taxon>Actinomycetes</taxon>
        <taxon>Kitasatosporales</taxon>
        <taxon>Streptomycetaceae</taxon>
        <taxon>Streptomyces</taxon>
    </lineage>
</organism>
<name>A0A918WY02_9ACTN</name>
<dbReference type="RefSeq" id="WP_189821434.1">
    <property type="nucleotide sequence ID" value="NZ_BMVC01000005.1"/>
</dbReference>
<dbReference type="InterPro" id="IPR024088">
    <property type="entry name" value="Tyr-tRNA-ligase_bac-type"/>
</dbReference>
<evidence type="ECO:0000313" key="15">
    <source>
        <dbReference type="Proteomes" id="UP000638353"/>
    </source>
</evidence>
<dbReference type="Pfam" id="PF00579">
    <property type="entry name" value="tRNA-synt_1b"/>
    <property type="match status" value="1"/>
</dbReference>
<dbReference type="FunFam" id="3.40.50.620:FF:000008">
    <property type="entry name" value="Tyrosine--tRNA ligase"/>
    <property type="match status" value="1"/>
</dbReference>
<feature type="binding site" evidence="11">
    <location>
        <position position="173"/>
    </location>
    <ligand>
        <name>L-tyrosine</name>
        <dbReference type="ChEBI" id="CHEBI:58315"/>
    </ligand>
</feature>
<comment type="caution">
    <text evidence="14">The sequence shown here is derived from an EMBL/GenBank/DDBJ whole genome shotgun (WGS) entry which is preliminary data.</text>
</comment>
<dbReference type="InterPro" id="IPR014729">
    <property type="entry name" value="Rossmann-like_a/b/a_fold"/>
</dbReference>
<evidence type="ECO:0000256" key="4">
    <source>
        <dbReference type="ARBA" id="ARBA00022741"/>
    </source>
</evidence>
<proteinExistence type="inferred from homology"/>